<evidence type="ECO:0000256" key="1">
    <source>
        <dbReference type="ARBA" id="ARBA00022448"/>
    </source>
</evidence>
<dbReference type="InterPro" id="IPR005670">
    <property type="entry name" value="PstB-like"/>
</dbReference>
<dbReference type="SMART" id="SM00382">
    <property type="entry name" value="AAA"/>
    <property type="match status" value="1"/>
</dbReference>
<dbReference type="InterPro" id="IPR003593">
    <property type="entry name" value="AAA+_ATPase"/>
</dbReference>
<name>A0A7X1L0H5_9PSED</name>
<evidence type="ECO:0000313" key="6">
    <source>
        <dbReference type="EMBL" id="MBC2693577.1"/>
    </source>
</evidence>
<dbReference type="GO" id="GO:0005315">
    <property type="term" value="F:phosphate transmembrane transporter activity"/>
    <property type="evidence" value="ECO:0007669"/>
    <property type="project" value="InterPro"/>
</dbReference>
<accession>A0A7X1L0H5</accession>
<dbReference type="PROSITE" id="PS50893">
    <property type="entry name" value="ABC_TRANSPORTER_2"/>
    <property type="match status" value="1"/>
</dbReference>
<dbReference type="GO" id="GO:0005524">
    <property type="term" value="F:ATP binding"/>
    <property type="evidence" value="ECO:0007669"/>
    <property type="project" value="UniProtKB-KW"/>
</dbReference>
<dbReference type="GO" id="GO:0035435">
    <property type="term" value="P:phosphate ion transmembrane transport"/>
    <property type="evidence" value="ECO:0007669"/>
    <property type="project" value="InterPro"/>
</dbReference>
<dbReference type="InterPro" id="IPR027417">
    <property type="entry name" value="P-loop_NTPase"/>
</dbReference>
<dbReference type="PROSITE" id="PS00211">
    <property type="entry name" value="ABC_TRANSPORTER_1"/>
    <property type="match status" value="1"/>
</dbReference>
<dbReference type="EMBL" id="JACMYG010000062">
    <property type="protein sequence ID" value="MBC2693577.1"/>
    <property type="molecule type" value="Genomic_DNA"/>
</dbReference>
<protein>
    <submittedName>
        <fullName evidence="6">Phosphate ABC transporter ATP-binding protein</fullName>
    </submittedName>
</protein>
<evidence type="ECO:0000256" key="3">
    <source>
        <dbReference type="ARBA" id="ARBA00022741"/>
    </source>
</evidence>
<dbReference type="GO" id="GO:0016887">
    <property type="term" value="F:ATP hydrolysis activity"/>
    <property type="evidence" value="ECO:0007669"/>
    <property type="project" value="InterPro"/>
</dbReference>
<evidence type="ECO:0000259" key="5">
    <source>
        <dbReference type="PROSITE" id="PS50893"/>
    </source>
</evidence>
<sequence length="261" mass="28391">MINSETSPPALSIQSLSVRYANHTALQDASLEVASGELMAVVGPSGCGKSSMLSAVNRMTDLIPGARVSGSVLIDDKDVLAGKMDVQQLRRQVGMVFQQPNPFPLSIAENILFALREHGVRNKADLEQRMEQALTATGLWDEVKDRLQMPALGLSGGQQQRLCFARALALQPRVLLLDEPCSALDPIASATVERLIASLKGRYTLLMVTHNLAQARRLADHLSVCWVRDGCGCVLDSGPTLDLFENERHPLAYQYLNGVLC</sequence>
<evidence type="ECO:0000256" key="4">
    <source>
        <dbReference type="ARBA" id="ARBA00022840"/>
    </source>
</evidence>
<dbReference type="InterPro" id="IPR017871">
    <property type="entry name" value="ABC_transporter-like_CS"/>
</dbReference>
<dbReference type="Pfam" id="PF00005">
    <property type="entry name" value="ABC_tran"/>
    <property type="match status" value="1"/>
</dbReference>
<proteinExistence type="predicted"/>
<organism evidence="6 7">
    <name type="scientific">Pseudomonas kielensis</name>
    <dbReference type="NCBI Taxonomy" id="2762577"/>
    <lineage>
        <taxon>Bacteria</taxon>
        <taxon>Pseudomonadati</taxon>
        <taxon>Pseudomonadota</taxon>
        <taxon>Gammaproteobacteria</taxon>
        <taxon>Pseudomonadales</taxon>
        <taxon>Pseudomonadaceae</taxon>
        <taxon>Pseudomonas</taxon>
    </lineage>
</organism>
<evidence type="ECO:0000313" key="7">
    <source>
        <dbReference type="Proteomes" id="UP000526003"/>
    </source>
</evidence>
<dbReference type="InterPro" id="IPR003439">
    <property type="entry name" value="ABC_transporter-like_ATP-bd"/>
</dbReference>
<feature type="domain" description="ABC transporter" evidence="5">
    <location>
        <begin position="11"/>
        <end position="256"/>
    </location>
</feature>
<keyword evidence="3" id="KW-0547">Nucleotide-binding</keyword>
<dbReference type="GO" id="GO:0016020">
    <property type="term" value="C:membrane"/>
    <property type="evidence" value="ECO:0007669"/>
    <property type="project" value="InterPro"/>
</dbReference>
<keyword evidence="7" id="KW-1185">Reference proteome</keyword>
<dbReference type="Gene3D" id="3.40.50.300">
    <property type="entry name" value="P-loop containing nucleotide triphosphate hydrolases"/>
    <property type="match status" value="1"/>
</dbReference>
<dbReference type="PANTHER" id="PTHR43423:SF1">
    <property type="entry name" value="ABC TRANSPORTER I FAMILY MEMBER 17"/>
    <property type="match status" value="1"/>
</dbReference>
<keyword evidence="2" id="KW-0592">Phosphate transport</keyword>
<evidence type="ECO:0000256" key="2">
    <source>
        <dbReference type="ARBA" id="ARBA00022592"/>
    </source>
</evidence>
<dbReference type="Proteomes" id="UP000526003">
    <property type="component" value="Unassembled WGS sequence"/>
</dbReference>
<dbReference type="CDD" id="cd03260">
    <property type="entry name" value="ABC_PstB_phosphate_transporter"/>
    <property type="match status" value="1"/>
</dbReference>
<dbReference type="AlphaFoldDB" id="A0A7X1L0H5"/>
<comment type="caution">
    <text evidence="6">The sequence shown here is derived from an EMBL/GenBank/DDBJ whole genome shotgun (WGS) entry which is preliminary data.</text>
</comment>
<reference evidence="6 7" key="1">
    <citation type="submission" date="2020-08" db="EMBL/GenBank/DDBJ databases">
        <title>Pseudomonas sp. nov.</title>
        <authorList>
            <person name="Gieschler S."/>
            <person name="Fiedler G."/>
            <person name="Brinks E."/>
            <person name="Boehnlein C."/>
            <person name="Franz C.M.A.P."/>
            <person name="Kabisch J."/>
        </authorList>
    </citation>
    <scope>NUCLEOTIDE SEQUENCE [LARGE SCALE GENOMIC DNA]</scope>
    <source>
        <strain evidence="6 7">MBT-1</strain>
    </source>
</reference>
<keyword evidence="1" id="KW-0813">Transport</keyword>
<keyword evidence="4 6" id="KW-0067">ATP-binding</keyword>
<dbReference type="PANTHER" id="PTHR43423">
    <property type="entry name" value="ABC TRANSPORTER I FAMILY MEMBER 17"/>
    <property type="match status" value="1"/>
</dbReference>
<dbReference type="RefSeq" id="WP_057978274.1">
    <property type="nucleotide sequence ID" value="NZ_JACMYG010000062.1"/>
</dbReference>
<dbReference type="SUPFAM" id="SSF52540">
    <property type="entry name" value="P-loop containing nucleoside triphosphate hydrolases"/>
    <property type="match status" value="1"/>
</dbReference>
<gene>
    <name evidence="6" type="ORF">H7995_27775</name>
</gene>